<dbReference type="AlphaFoldDB" id="A0A8R1W833"/>
<dbReference type="OrthoDB" id="10037838at2759"/>
<dbReference type="PANTHER" id="PTHR19332:SF1">
    <property type="entry name" value="PEROXISOMAL MEMBRANE PROTEIN PEX13"/>
    <property type="match status" value="1"/>
</dbReference>
<keyword evidence="7" id="KW-0472">Membrane</keyword>
<evidence type="ECO:0000313" key="14">
    <source>
        <dbReference type="Proteomes" id="UP000007819"/>
    </source>
</evidence>
<dbReference type="GeneID" id="100161268"/>
<evidence type="ECO:0000256" key="3">
    <source>
        <dbReference type="ARBA" id="ARBA00022692"/>
    </source>
</evidence>
<dbReference type="GO" id="GO:0005778">
    <property type="term" value="C:peroxisomal membrane"/>
    <property type="evidence" value="ECO:0007669"/>
    <property type="project" value="UniProtKB-SubCell"/>
</dbReference>
<evidence type="ECO:0000256" key="7">
    <source>
        <dbReference type="ARBA" id="ARBA00023136"/>
    </source>
</evidence>
<evidence type="ECO:0000256" key="11">
    <source>
        <dbReference type="SAM" id="MobiDB-lite"/>
    </source>
</evidence>
<evidence type="ECO:0000256" key="6">
    <source>
        <dbReference type="ARBA" id="ARBA00023010"/>
    </source>
</evidence>
<dbReference type="Proteomes" id="UP000007819">
    <property type="component" value="Chromosome A1"/>
</dbReference>
<dbReference type="RefSeq" id="XP_003243945.1">
    <property type="nucleotide sequence ID" value="XM_003243897.3"/>
</dbReference>
<dbReference type="GO" id="GO:0016560">
    <property type="term" value="P:protein import into peroxisome matrix, docking"/>
    <property type="evidence" value="ECO:0007669"/>
    <property type="project" value="InterPro"/>
</dbReference>
<keyword evidence="6" id="KW-0811">Translocation</keyword>
<reference evidence="14" key="1">
    <citation type="submission" date="2010-06" db="EMBL/GenBank/DDBJ databases">
        <authorList>
            <person name="Jiang H."/>
            <person name="Abraham K."/>
            <person name="Ali S."/>
            <person name="Alsbrooks S.L."/>
            <person name="Anim B.N."/>
            <person name="Anosike U.S."/>
            <person name="Attaway T."/>
            <person name="Bandaranaike D.P."/>
            <person name="Battles P.K."/>
            <person name="Bell S.N."/>
            <person name="Bell A.V."/>
            <person name="Beltran B."/>
            <person name="Bickham C."/>
            <person name="Bustamante Y."/>
            <person name="Caleb T."/>
            <person name="Canada A."/>
            <person name="Cardenas V."/>
            <person name="Carter K."/>
            <person name="Chacko J."/>
            <person name="Chandrabose M.N."/>
            <person name="Chavez D."/>
            <person name="Chavez A."/>
            <person name="Chen L."/>
            <person name="Chu H.-S."/>
            <person name="Claassen K.J."/>
            <person name="Cockrell R."/>
            <person name="Collins M."/>
            <person name="Cooper J.A."/>
            <person name="Cree A."/>
            <person name="Curry S.M."/>
            <person name="Da Y."/>
            <person name="Dao M.D."/>
            <person name="Das B."/>
            <person name="Davila M.-L."/>
            <person name="Davy-Carroll L."/>
            <person name="Denson S."/>
            <person name="Dinh H."/>
            <person name="Ebong V.E."/>
            <person name="Edwards J.R."/>
            <person name="Egan A."/>
            <person name="El-Daye J."/>
            <person name="Escobedo L."/>
            <person name="Fernandez S."/>
            <person name="Fernando P.R."/>
            <person name="Flagg N."/>
            <person name="Forbes L.D."/>
            <person name="Fowler R.G."/>
            <person name="Fu Q."/>
            <person name="Gabisi R.A."/>
            <person name="Ganer J."/>
            <person name="Garbino Pronczuk A."/>
            <person name="Garcia R.M."/>
            <person name="Garner T."/>
            <person name="Garrett T.E."/>
            <person name="Gonzalez D.A."/>
            <person name="Hamid H."/>
            <person name="Hawkins E.S."/>
            <person name="Hirani K."/>
            <person name="Hogues M.E."/>
            <person name="Hollins B."/>
            <person name="Hsiao C.-H."/>
            <person name="Jabil R."/>
            <person name="James M.L."/>
            <person name="Jhangiani S.N."/>
            <person name="Johnson B."/>
            <person name="Johnson Q."/>
            <person name="Joshi V."/>
            <person name="Kalu J.B."/>
            <person name="Kam C."/>
            <person name="Kashfia A."/>
            <person name="Keebler J."/>
            <person name="Kisamo H."/>
            <person name="Kovar C.L."/>
            <person name="Lago L.A."/>
            <person name="Lai C.-Y."/>
            <person name="Laidlaw J."/>
            <person name="Lara F."/>
            <person name="Le T.-K."/>
            <person name="Lee S.L."/>
            <person name="Legall F.H."/>
            <person name="Lemon S.J."/>
            <person name="Lewis L.R."/>
            <person name="Li B."/>
            <person name="Liu Y."/>
            <person name="Liu Y.-S."/>
            <person name="Lopez J."/>
            <person name="Lozado R.J."/>
            <person name="Lu J."/>
            <person name="Madu R.C."/>
            <person name="Maheshwari M."/>
            <person name="Maheshwari R."/>
            <person name="Malloy K."/>
            <person name="Martinez E."/>
            <person name="Mathew T."/>
            <person name="Mercado I.C."/>
            <person name="Mercado C."/>
            <person name="Meyer B."/>
            <person name="Montgomery K."/>
            <person name="Morgan M.B."/>
            <person name="Munidasa M."/>
            <person name="Nazareth L.V."/>
            <person name="Nelson J."/>
            <person name="Ng B.M."/>
            <person name="Nguyen N.B."/>
            <person name="Nguyen P.Q."/>
            <person name="Nguyen T."/>
            <person name="Obregon M."/>
            <person name="Okwuonu G.O."/>
            <person name="Onwere C.G."/>
            <person name="Orozco G."/>
            <person name="Parra A."/>
            <person name="Patel S."/>
            <person name="Patil S."/>
            <person name="Perez A."/>
            <person name="Perez Y."/>
            <person name="Pham C."/>
            <person name="Primus E.L."/>
            <person name="Pu L.-L."/>
            <person name="Puazo M."/>
            <person name="Qin X."/>
            <person name="Quiroz J.B."/>
            <person name="Reese J."/>
            <person name="Richards S."/>
            <person name="Rives C.M."/>
            <person name="Robberts R."/>
            <person name="Ruiz S.J."/>
            <person name="Ruiz M.J."/>
            <person name="Santibanez J."/>
            <person name="Schneider B.W."/>
            <person name="Sisson I."/>
            <person name="Smith M."/>
            <person name="Sodergren E."/>
            <person name="Song X.-Z."/>
            <person name="Song B.B."/>
            <person name="Summersgill H."/>
            <person name="Thelus R."/>
            <person name="Thornton R.D."/>
            <person name="Trejos Z.Y."/>
            <person name="Usmani K."/>
            <person name="Vattathil S."/>
            <person name="Villasana D."/>
            <person name="Walker D.L."/>
            <person name="Wang S."/>
            <person name="Wang K."/>
            <person name="White C.S."/>
            <person name="Williams A.C."/>
            <person name="Williamson J."/>
            <person name="Wilson K."/>
            <person name="Woghiren I.O."/>
            <person name="Woodworth J.R."/>
            <person name="Worley K.C."/>
            <person name="Wright R.A."/>
            <person name="Wu W."/>
            <person name="Young L."/>
            <person name="Zhang L."/>
            <person name="Zhang J."/>
            <person name="Zhu Y."/>
            <person name="Muzny D.M."/>
            <person name="Weinstock G."/>
            <person name="Gibbs R.A."/>
        </authorList>
    </citation>
    <scope>NUCLEOTIDE SEQUENCE [LARGE SCALE GENOMIC DNA]</scope>
    <source>
        <strain evidence="14">LSR1</strain>
    </source>
</reference>
<evidence type="ECO:0000256" key="4">
    <source>
        <dbReference type="ARBA" id="ARBA00022927"/>
    </source>
</evidence>
<proteinExistence type="inferred from homology"/>
<dbReference type="KEGG" id="api:100161268"/>
<dbReference type="Pfam" id="PF04088">
    <property type="entry name" value="Peroxin-13_N"/>
    <property type="match status" value="1"/>
</dbReference>
<evidence type="ECO:0000256" key="9">
    <source>
        <dbReference type="ARBA" id="ARBA00029693"/>
    </source>
</evidence>
<feature type="compositionally biased region" description="Polar residues" evidence="11">
    <location>
        <begin position="356"/>
        <end position="374"/>
    </location>
</feature>
<keyword evidence="2" id="KW-0813">Transport</keyword>
<dbReference type="InterPro" id="IPR007223">
    <property type="entry name" value="Peroxin-13_N"/>
</dbReference>
<keyword evidence="5" id="KW-1133">Transmembrane helix</keyword>
<evidence type="ECO:0000256" key="10">
    <source>
        <dbReference type="ARBA" id="ARBA00046271"/>
    </source>
</evidence>
<keyword evidence="3" id="KW-0812">Transmembrane</keyword>
<comment type="subcellular location">
    <subcellularLocation>
        <location evidence="10">Peroxisome membrane</location>
    </subcellularLocation>
</comment>
<keyword evidence="14" id="KW-1185">Reference proteome</keyword>
<organism evidence="13 14">
    <name type="scientific">Acyrthosiphon pisum</name>
    <name type="common">Pea aphid</name>
    <dbReference type="NCBI Taxonomy" id="7029"/>
    <lineage>
        <taxon>Eukaryota</taxon>
        <taxon>Metazoa</taxon>
        <taxon>Ecdysozoa</taxon>
        <taxon>Arthropoda</taxon>
        <taxon>Hexapoda</taxon>
        <taxon>Insecta</taxon>
        <taxon>Pterygota</taxon>
        <taxon>Neoptera</taxon>
        <taxon>Paraneoptera</taxon>
        <taxon>Hemiptera</taxon>
        <taxon>Sternorrhyncha</taxon>
        <taxon>Aphidomorpha</taxon>
        <taxon>Aphidoidea</taxon>
        <taxon>Aphididae</taxon>
        <taxon>Macrosiphini</taxon>
        <taxon>Acyrthosiphon</taxon>
    </lineage>
</organism>
<comment type="similarity">
    <text evidence="1">Belongs to the peroxin-13 family.</text>
</comment>
<evidence type="ECO:0000256" key="2">
    <source>
        <dbReference type="ARBA" id="ARBA00022448"/>
    </source>
</evidence>
<sequence length="399" mass="44394">MNDHELELNNIIQRSTQLLQNIQTGAVGPGRVAPPMTTTPVSLSHAPITSPNHPLNLGGSRIQRRPMPTQYNIPNNLNTYGGAYNNYPYRGMANMNMGAFNPYSAYGQLTNSQFHNPIVIAAAENSRPAFESIQSVVQSFNSVSMMLESTFTAMQMSFQALLGVAENFTRLRMFMMKLYSTIVSFKLARWFLTKLFYLLKMVRGDRGSNTEEELWKALSSADNNKEMISSDGRSWPLVVFTGLLVTTPYLVYKLLNSVTPESVPSVNNTLPSNMSIATAQCDWSSTDPKTIPLVKGKSYLTSQENIALARETGWLLVDNFDRKQGYVPLVAFKARKTDSRSYDALIQDIPNVSSYPAPSNSIHEQMQPKPSTPVTDVHGNPIALPHPLVDCDKSNIDRQ</sequence>
<reference evidence="13" key="2">
    <citation type="submission" date="2022-06" db="UniProtKB">
        <authorList>
            <consortium name="EnsemblMetazoa"/>
        </authorList>
    </citation>
    <scope>IDENTIFICATION</scope>
</reference>
<evidence type="ECO:0000256" key="1">
    <source>
        <dbReference type="ARBA" id="ARBA00006033"/>
    </source>
</evidence>
<evidence type="ECO:0000259" key="12">
    <source>
        <dbReference type="Pfam" id="PF04088"/>
    </source>
</evidence>
<feature type="domain" description="Peroxin 13 N-terminal" evidence="12">
    <location>
        <begin position="122"/>
        <end position="255"/>
    </location>
</feature>
<dbReference type="EnsemblMetazoa" id="XM_003243897.4">
    <property type="protein sequence ID" value="XP_003243945.1"/>
    <property type="gene ID" value="LOC100161268"/>
</dbReference>
<protein>
    <recommendedName>
        <fullName evidence="9">Peroxin-13</fullName>
    </recommendedName>
</protein>
<dbReference type="GO" id="GO:1990429">
    <property type="term" value="C:peroxisomal importomer complex"/>
    <property type="evidence" value="ECO:0007669"/>
    <property type="project" value="TreeGrafter"/>
</dbReference>
<evidence type="ECO:0000256" key="8">
    <source>
        <dbReference type="ARBA" id="ARBA00023140"/>
    </source>
</evidence>
<dbReference type="InterPro" id="IPR035463">
    <property type="entry name" value="Pex13"/>
</dbReference>
<dbReference type="PANTHER" id="PTHR19332">
    <property type="entry name" value="PEROXISOMAL MEMBRANE PROTEIN PEX13"/>
    <property type="match status" value="1"/>
</dbReference>
<evidence type="ECO:0000313" key="13">
    <source>
        <dbReference type="EnsemblMetazoa" id="XP_003243945.1"/>
    </source>
</evidence>
<name>A0A8R1W833_ACYPI</name>
<feature type="region of interest" description="Disordered" evidence="11">
    <location>
        <begin position="356"/>
        <end position="375"/>
    </location>
</feature>
<keyword evidence="4" id="KW-0653">Protein transport</keyword>
<accession>A0A8R1W833</accession>
<keyword evidence="8" id="KW-0576">Peroxisome</keyword>
<evidence type="ECO:0000256" key="5">
    <source>
        <dbReference type="ARBA" id="ARBA00022989"/>
    </source>
</evidence>